<dbReference type="InterPro" id="IPR000551">
    <property type="entry name" value="MerR-type_HTH_dom"/>
</dbReference>
<dbReference type="EMBL" id="JAJEPU010000001">
    <property type="protein sequence ID" value="MCC2163362.1"/>
    <property type="molecule type" value="Genomic_DNA"/>
</dbReference>
<feature type="domain" description="HTH merR-type" evidence="2">
    <location>
        <begin position="5"/>
        <end position="73"/>
    </location>
</feature>
<dbReference type="Pfam" id="PF13411">
    <property type="entry name" value="MerR_1"/>
    <property type="match status" value="1"/>
</dbReference>
<reference evidence="3" key="1">
    <citation type="submission" date="2021-10" db="EMBL/GenBank/DDBJ databases">
        <title>Anaerobic single-cell dispensing facilitates the cultivation of human gut bacteria.</title>
        <authorList>
            <person name="Afrizal A."/>
        </authorList>
    </citation>
    <scope>NUCLEOTIDE SEQUENCE</scope>
    <source>
        <strain evidence="3">CLA-AA-H274</strain>
    </source>
</reference>
<dbReference type="Gene3D" id="1.10.1660.10">
    <property type="match status" value="1"/>
</dbReference>
<dbReference type="PANTHER" id="PTHR30204:SF15">
    <property type="entry name" value="BLL5018 PROTEIN"/>
    <property type="match status" value="1"/>
</dbReference>
<name>A0AAE3AQC8_9FIRM</name>
<evidence type="ECO:0000313" key="4">
    <source>
        <dbReference type="Proteomes" id="UP001198962"/>
    </source>
</evidence>
<dbReference type="PANTHER" id="PTHR30204">
    <property type="entry name" value="REDOX-CYCLING DRUG-SENSING TRANSCRIPTIONAL ACTIVATOR SOXR"/>
    <property type="match status" value="1"/>
</dbReference>
<comment type="caution">
    <text evidence="3">The sequence shown here is derived from an EMBL/GenBank/DDBJ whole genome shotgun (WGS) entry which is preliminary data.</text>
</comment>
<sequence>MDGTHYSISEAGKLVGVESHVLRYWEDELQLKIPRNGKDYRYYTDLHIQLLKKVKELKEKGYQLKAIEQVLKRMLDGEEDVNPDEILRQNAVNILKEGKTGEVMAVEEKKSVKEGGGKQELSALSPEEKMQRFQQLMNHIIGNAVGQAVKENSEAISGEISRQVNDRMVQEFEYMMRISDEREEERFKMLDESLRAYQKNGKSKAEAAVTRMPFFRKKKFGRSGKKM</sequence>
<dbReference type="AlphaFoldDB" id="A0AAE3AQC8"/>
<dbReference type="SUPFAM" id="SSF46955">
    <property type="entry name" value="Putative DNA-binding domain"/>
    <property type="match status" value="1"/>
</dbReference>
<keyword evidence="4" id="KW-1185">Reference proteome</keyword>
<dbReference type="InterPro" id="IPR047057">
    <property type="entry name" value="MerR_fam"/>
</dbReference>
<dbReference type="PROSITE" id="PS50937">
    <property type="entry name" value="HTH_MERR_2"/>
    <property type="match status" value="1"/>
</dbReference>
<accession>A0AAE3AQC8</accession>
<dbReference type="InterPro" id="IPR009061">
    <property type="entry name" value="DNA-bd_dom_put_sf"/>
</dbReference>
<keyword evidence="1" id="KW-0238">DNA-binding</keyword>
<organism evidence="3 4">
    <name type="scientific">Brotaphodocola catenula</name>
    <dbReference type="NCBI Taxonomy" id="2885361"/>
    <lineage>
        <taxon>Bacteria</taxon>
        <taxon>Bacillati</taxon>
        <taxon>Bacillota</taxon>
        <taxon>Clostridia</taxon>
        <taxon>Lachnospirales</taxon>
        <taxon>Lachnospiraceae</taxon>
        <taxon>Brotaphodocola</taxon>
    </lineage>
</organism>
<dbReference type="GO" id="GO:0003700">
    <property type="term" value="F:DNA-binding transcription factor activity"/>
    <property type="evidence" value="ECO:0007669"/>
    <property type="project" value="InterPro"/>
</dbReference>
<dbReference type="SMART" id="SM00422">
    <property type="entry name" value="HTH_MERR"/>
    <property type="match status" value="1"/>
</dbReference>
<proteinExistence type="predicted"/>
<evidence type="ECO:0000313" key="3">
    <source>
        <dbReference type="EMBL" id="MCC2163362.1"/>
    </source>
</evidence>
<protein>
    <submittedName>
        <fullName evidence="3">Helix-turn-helix domain-containing protein</fullName>
    </submittedName>
</protein>
<evidence type="ECO:0000259" key="2">
    <source>
        <dbReference type="PROSITE" id="PS50937"/>
    </source>
</evidence>
<evidence type="ECO:0000256" key="1">
    <source>
        <dbReference type="ARBA" id="ARBA00023125"/>
    </source>
</evidence>
<gene>
    <name evidence="3" type="ORF">LKD32_00430</name>
</gene>
<dbReference type="Proteomes" id="UP001198962">
    <property type="component" value="Unassembled WGS sequence"/>
</dbReference>
<dbReference type="RefSeq" id="WP_308450276.1">
    <property type="nucleotide sequence ID" value="NZ_JAJEPU010000001.1"/>
</dbReference>
<dbReference type="GO" id="GO:0003677">
    <property type="term" value="F:DNA binding"/>
    <property type="evidence" value="ECO:0007669"/>
    <property type="project" value="UniProtKB-KW"/>
</dbReference>